<keyword evidence="2" id="KW-0031">Aminopeptidase</keyword>
<gene>
    <name evidence="2" type="ORF">SAMN04489807_1436</name>
</gene>
<protein>
    <submittedName>
        <fullName evidence="2">Dipeptidyl aminopeptidase/acylaminoacyl peptidase</fullName>
    </submittedName>
</protein>
<evidence type="ECO:0000313" key="2">
    <source>
        <dbReference type="EMBL" id="SEB58340.1"/>
    </source>
</evidence>
<dbReference type="GO" id="GO:0004177">
    <property type="term" value="F:aminopeptidase activity"/>
    <property type="evidence" value="ECO:0007669"/>
    <property type="project" value="UniProtKB-KW"/>
</dbReference>
<sequence>MSSPFGTWPSPFSPATVATAAPRIDGALFVGEEIWWGESVPSEGGRLTVRSSTGADILPAPWSARSRVHEYGGGAWTADDDGTLYFVAASDQRVHRMPRGGTPAPLTPAGPAHGGLRLQQGRLFAVREDLTQDPHRRAIIEIPTDGSAHDDASRLHVVVEGESFYAHPALSPDGTRIAWVEWSGRRMPWQHAALKLSDGATAVELPARAALQPEWLDDTELVYADDPSRRWTLHRQRIENLRALGPAEPVGDDDVDADTGYGLWVLGNRWYRPLDDGRLVAVRTEGRDEVVLLDHDGAARVLELPADGHVSVDDVSGTRVLLSGNSSTTSPGVWCVDVDSGEVTAITGAEPVDPDWMPAASSLVVKGAHGDVHAFVYSPANPTTSAPEGELAPYIVWVHGGPTAHVTGAASAAIAFWTSRGIGVLDVNYGGSTGYGRAYRERLDGAWGVVDVDDVIAAARGLAEAGLADPHRIAIRGGSAGGWTVLSALVRGGTFAAGISRYGVADLRMLTAHSPDFEAHYIDGLVGPLPEAEDLYVDRSPLTHADRIDVPVLLMQGADDRVVPPSQSEAIRDALAARGIDHEYVLYPGEGHGFRAKETIVDALEREYSFLGRVFGFATES</sequence>
<dbReference type="GO" id="GO:0008236">
    <property type="term" value="F:serine-type peptidase activity"/>
    <property type="evidence" value="ECO:0007669"/>
    <property type="project" value="InterPro"/>
</dbReference>
<dbReference type="PANTHER" id="PTHR43056">
    <property type="entry name" value="PEPTIDASE S9 PROLYL OLIGOPEPTIDASE"/>
    <property type="match status" value="1"/>
</dbReference>
<dbReference type="AlphaFoldDB" id="A0A1H4KIJ5"/>
<keyword evidence="2" id="KW-0378">Hydrolase</keyword>
<evidence type="ECO:0000259" key="1">
    <source>
        <dbReference type="Pfam" id="PF00326"/>
    </source>
</evidence>
<dbReference type="SUPFAM" id="SSF69304">
    <property type="entry name" value="Tricorn protease N-terminal domain"/>
    <property type="match status" value="1"/>
</dbReference>
<dbReference type="InterPro" id="IPR001375">
    <property type="entry name" value="Peptidase_S9_cat"/>
</dbReference>
<keyword evidence="2" id="KW-0645">Protease</keyword>
<feature type="domain" description="Peptidase S9 prolyl oligopeptidase catalytic" evidence="1">
    <location>
        <begin position="412"/>
        <end position="616"/>
    </location>
</feature>
<reference evidence="3" key="1">
    <citation type="submission" date="2016-10" db="EMBL/GenBank/DDBJ databases">
        <authorList>
            <person name="Varghese N."/>
            <person name="Submissions S."/>
        </authorList>
    </citation>
    <scope>NUCLEOTIDE SEQUENCE [LARGE SCALE GENOMIC DNA]</scope>
    <source>
        <strain evidence="3">DSM 16089</strain>
    </source>
</reference>
<dbReference type="RefSeq" id="WP_060927200.1">
    <property type="nucleotide sequence ID" value="NZ_FNSQ01000005.1"/>
</dbReference>
<name>A0A1H4KIJ5_9MICO</name>
<accession>A0A1H4KIJ5</accession>
<dbReference type="SUPFAM" id="SSF82171">
    <property type="entry name" value="DPP6 N-terminal domain-like"/>
    <property type="match status" value="1"/>
</dbReference>
<dbReference type="Gene3D" id="3.40.50.1820">
    <property type="entry name" value="alpha/beta hydrolase"/>
    <property type="match status" value="1"/>
</dbReference>
<dbReference type="GO" id="GO:0006508">
    <property type="term" value="P:proteolysis"/>
    <property type="evidence" value="ECO:0007669"/>
    <property type="project" value="InterPro"/>
</dbReference>
<dbReference type="Pfam" id="PF00326">
    <property type="entry name" value="Peptidase_S9"/>
    <property type="match status" value="1"/>
</dbReference>
<proteinExistence type="predicted"/>
<dbReference type="PANTHER" id="PTHR43056:SF5">
    <property type="entry name" value="PEPTIDASE S9 PROLYL OLIGOPEPTIDASE CATALYTIC DOMAIN-CONTAINING PROTEIN"/>
    <property type="match status" value="1"/>
</dbReference>
<dbReference type="EMBL" id="FNSQ01000005">
    <property type="protein sequence ID" value="SEB58340.1"/>
    <property type="molecule type" value="Genomic_DNA"/>
</dbReference>
<evidence type="ECO:0000313" key="3">
    <source>
        <dbReference type="Proteomes" id="UP000183750"/>
    </source>
</evidence>
<dbReference type="OrthoDB" id="128799at2"/>
<dbReference type="InterPro" id="IPR050585">
    <property type="entry name" value="Xaa-Pro_dipeptidyl-ppase/CocE"/>
</dbReference>
<keyword evidence="3" id="KW-1185">Reference proteome</keyword>
<dbReference type="Proteomes" id="UP000183750">
    <property type="component" value="Unassembled WGS sequence"/>
</dbReference>
<organism evidence="2 3">
    <name type="scientific">Microbacterium hydrocarbonoxydans</name>
    <dbReference type="NCBI Taxonomy" id="273678"/>
    <lineage>
        <taxon>Bacteria</taxon>
        <taxon>Bacillati</taxon>
        <taxon>Actinomycetota</taxon>
        <taxon>Actinomycetes</taxon>
        <taxon>Micrococcales</taxon>
        <taxon>Microbacteriaceae</taxon>
        <taxon>Microbacterium</taxon>
    </lineage>
</organism>
<dbReference type="SUPFAM" id="SSF53474">
    <property type="entry name" value="alpha/beta-Hydrolases"/>
    <property type="match status" value="1"/>
</dbReference>
<dbReference type="InterPro" id="IPR029058">
    <property type="entry name" value="AB_hydrolase_fold"/>
</dbReference>